<dbReference type="Pfam" id="PF01903">
    <property type="entry name" value="CbiX"/>
    <property type="match status" value="2"/>
</dbReference>
<gene>
    <name evidence="4" type="primary">cbiX</name>
    <name evidence="4" type="ORF">GlitD10_2514</name>
</gene>
<organism evidence="4 5">
    <name type="scientific">Gloeomargarita lithophora Alchichica-D10</name>
    <dbReference type="NCBI Taxonomy" id="1188229"/>
    <lineage>
        <taxon>Bacteria</taxon>
        <taxon>Bacillati</taxon>
        <taxon>Cyanobacteriota</taxon>
        <taxon>Cyanophyceae</taxon>
        <taxon>Gloeomargaritales</taxon>
        <taxon>Gloeomargaritaceae</taxon>
        <taxon>Gloeomargarita</taxon>
    </lineage>
</organism>
<keyword evidence="1" id="KW-0479">Metal-binding</keyword>
<feature type="compositionally biased region" description="Basic residues" evidence="3">
    <location>
        <begin position="287"/>
        <end position="298"/>
    </location>
</feature>
<proteinExistence type="predicted"/>
<keyword evidence="5" id="KW-1185">Reference proteome</keyword>
<dbReference type="STRING" id="1188229.GlitD10_2514"/>
<dbReference type="GO" id="GO:0046872">
    <property type="term" value="F:metal ion binding"/>
    <property type="evidence" value="ECO:0007669"/>
    <property type="project" value="UniProtKB-KW"/>
</dbReference>
<dbReference type="InterPro" id="IPR050963">
    <property type="entry name" value="Sirohydro_Cobaltochel/CbiX"/>
</dbReference>
<keyword evidence="2 4" id="KW-0456">Lyase</keyword>
<dbReference type="AlphaFoldDB" id="A0A1J0AG20"/>
<evidence type="ECO:0000313" key="5">
    <source>
        <dbReference type="Proteomes" id="UP000180235"/>
    </source>
</evidence>
<dbReference type="EMBL" id="CP017675">
    <property type="protein sequence ID" value="APB34851.1"/>
    <property type="molecule type" value="Genomic_DNA"/>
</dbReference>
<dbReference type="EC" id="4.99.1.3" evidence="4"/>
<dbReference type="PANTHER" id="PTHR33542:SF3">
    <property type="entry name" value="SIROHYDROCHLORIN FERROCHELATASE, CHLOROPLASTIC"/>
    <property type="match status" value="1"/>
</dbReference>
<dbReference type="Proteomes" id="UP000180235">
    <property type="component" value="Chromosome"/>
</dbReference>
<protein>
    <submittedName>
        <fullName evidence="4">Sirohydrochlorin ferrochelatase</fullName>
        <ecNumber evidence="4">4.99.1.3</ecNumber>
    </submittedName>
</protein>
<reference evidence="4 5" key="1">
    <citation type="submission" date="2016-10" db="EMBL/GenBank/DDBJ databases">
        <title>Description of Gloeomargarita lithophora gen. nov., sp. nov., a thylakoid-bearing basal-branching cyanobacterium with intracellular carbonates, and proposal for Gloeomargaritales ord. nov.</title>
        <authorList>
            <person name="Moreira D."/>
            <person name="Tavera R."/>
            <person name="Benzerara K."/>
            <person name="Skouri-Panet F."/>
            <person name="Couradeau E."/>
            <person name="Gerard E."/>
            <person name="Loussert C."/>
            <person name="Novelo E."/>
            <person name="Zivanovic Y."/>
            <person name="Lopez-Garcia P."/>
        </authorList>
    </citation>
    <scope>NUCLEOTIDE SEQUENCE [LARGE SCALE GENOMIC DNA]</scope>
    <source>
        <strain evidence="4 5">D10</strain>
    </source>
</reference>
<accession>A0A1J0AG20</accession>
<evidence type="ECO:0000256" key="3">
    <source>
        <dbReference type="SAM" id="MobiDB-lite"/>
    </source>
</evidence>
<dbReference type="GO" id="GO:0016852">
    <property type="term" value="F:sirohydrochlorin cobaltochelatase activity"/>
    <property type="evidence" value="ECO:0007669"/>
    <property type="project" value="UniProtKB-EC"/>
</dbReference>
<dbReference type="KEGG" id="glt:GlitD10_2514"/>
<sequence>MITSVVRQELCFTPLPQPRPLLLIGHGTRDNQGRADFLDFAQQYGALDSSRPVIPCFLELTEPLIEVGISTCIEAGWWEVSAVPLLLLAARHLKLDITRELDRARSQYPGLKIHYGRHLGLAPEILALWQERLTQVEHPTIPRSETVVLLVGRGASDPDANSDTLKLARLLWEGSGYLTVETCFIGITHPRLEEGWRRVWLYQPQRVIVLPHFLFTGVLVQKIQAMTREMQAAHPQVDVACLNELGITPELFSLMRQREWETYGSELPMNCDMCKFRQRVPQGNSHSHSHADHHHSHDHGHSHPQDDPYQDLNQYHQRIWQ</sequence>
<dbReference type="InterPro" id="IPR002762">
    <property type="entry name" value="CbiX-like"/>
</dbReference>
<dbReference type="CDD" id="cd03416">
    <property type="entry name" value="CbiX_SirB_N"/>
    <property type="match status" value="1"/>
</dbReference>
<dbReference type="OrthoDB" id="9797895at2"/>
<dbReference type="Gene3D" id="3.40.50.1400">
    <property type="match status" value="2"/>
</dbReference>
<dbReference type="RefSeq" id="WP_071455233.1">
    <property type="nucleotide sequence ID" value="NZ_CP017675.1"/>
</dbReference>
<evidence type="ECO:0000313" key="4">
    <source>
        <dbReference type="EMBL" id="APB34851.1"/>
    </source>
</evidence>
<dbReference type="SUPFAM" id="SSF53800">
    <property type="entry name" value="Chelatase"/>
    <property type="match status" value="1"/>
</dbReference>
<evidence type="ECO:0000256" key="2">
    <source>
        <dbReference type="ARBA" id="ARBA00023239"/>
    </source>
</evidence>
<dbReference type="CDD" id="cd03414">
    <property type="entry name" value="CbiX_SirB_C"/>
    <property type="match status" value="1"/>
</dbReference>
<dbReference type="PANTHER" id="PTHR33542">
    <property type="entry name" value="SIROHYDROCHLORIN FERROCHELATASE, CHLOROPLASTIC"/>
    <property type="match status" value="1"/>
</dbReference>
<name>A0A1J0AG20_9CYAN</name>
<feature type="region of interest" description="Disordered" evidence="3">
    <location>
        <begin position="280"/>
        <end position="312"/>
    </location>
</feature>
<evidence type="ECO:0000256" key="1">
    <source>
        <dbReference type="ARBA" id="ARBA00022723"/>
    </source>
</evidence>